<dbReference type="AlphaFoldDB" id="A0A8S2WRC8"/>
<proteinExistence type="predicted"/>
<reference evidence="2" key="1">
    <citation type="submission" date="2021-02" db="EMBL/GenBank/DDBJ databases">
        <authorList>
            <person name="Nowell W R."/>
        </authorList>
    </citation>
    <scope>NUCLEOTIDE SEQUENCE</scope>
</reference>
<dbReference type="InterPro" id="IPR007701">
    <property type="entry name" value="Interferon-rel_develop_reg_N"/>
</dbReference>
<accession>A0A8S2WRC8</accession>
<comment type="caution">
    <text evidence="2">The sequence shown here is derived from an EMBL/GenBank/DDBJ whole genome shotgun (WGS) entry which is preliminary data.</text>
</comment>
<feature type="non-terminal residue" evidence="2">
    <location>
        <position position="1"/>
    </location>
</feature>
<evidence type="ECO:0000313" key="3">
    <source>
        <dbReference type="Proteomes" id="UP000681720"/>
    </source>
</evidence>
<name>A0A8S2WRC8_9BILA</name>
<dbReference type="Pfam" id="PF05004">
    <property type="entry name" value="IFRD"/>
    <property type="match status" value="1"/>
</dbReference>
<evidence type="ECO:0000259" key="1">
    <source>
        <dbReference type="Pfam" id="PF05004"/>
    </source>
</evidence>
<dbReference type="EMBL" id="CAJOBJ010069943">
    <property type="protein sequence ID" value="CAF4455827.1"/>
    <property type="molecule type" value="Genomic_DNA"/>
</dbReference>
<feature type="non-terminal residue" evidence="2">
    <location>
        <position position="65"/>
    </location>
</feature>
<evidence type="ECO:0000313" key="2">
    <source>
        <dbReference type="EMBL" id="CAF4455827.1"/>
    </source>
</evidence>
<protein>
    <recommendedName>
        <fullName evidence="1">Interferon-related developmental regulator N-terminal domain-containing protein</fullName>
    </recommendedName>
</protein>
<dbReference type="Proteomes" id="UP000681720">
    <property type="component" value="Unassembled WGS sequence"/>
</dbReference>
<sequence length="65" mass="7380">SENLTEQLAICLRKSNESEGRLAAIVTSLFLIQLGETSDELYTKFRDAIMPILRDESKSSILRKH</sequence>
<gene>
    <name evidence="2" type="ORF">GIL414_LOCUS32637</name>
</gene>
<organism evidence="2 3">
    <name type="scientific">Rotaria magnacalcarata</name>
    <dbReference type="NCBI Taxonomy" id="392030"/>
    <lineage>
        <taxon>Eukaryota</taxon>
        <taxon>Metazoa</taxon>
        <taxon>Spiralia</taxon>
        <taxon>Gnathifera</taxon>
        <taxon>Rotifera</taxon>
        <taxon>Eurotatoria</taxon>
        <taxon>Bdelloidea</taxon>
        <taxon>Philodinida</taxon>
        <taxon>Philodinidae</taxon>
        <taxon>Rotaria</taxon>
    </lineage>
</organism>
<feature type="domain" description="Interferon-related developmental regulator N-terminal" evidence="1">
    <location>
        <begin position="3"/>
        <end position="60"/>
    </location>
</feature>